<dbReference type="InterPro" id="IPR022105">
    <property type="entry name" value="DUF3645"/>
</dbReference>
<comment type="catalytic activity">
    <reaction evidence="1">
        <text>Thiol-dependent hydrolysis of ester, thioester, amide, peptide and isopeptide bonds formed by the C-terminal Gly of ubiquitin (a 76-residue protein attached to proteins as an intracellular targeting signal).</text>
        <dbReference type="EC" id="3.4.19.12"/>
    </reaction>
</comment>
<reference evidence="8" key="1">
    <citation type="submission" date="2022-11" db="EMBL/GenBank/DDBJ databases">
        <authorList>
            <person name="Petersen C."/>
        </authorList>
    </citation>
    <scope>NUCLEOTIDE SEQUENCE</scope>
    <source>
        <strain evidence="8">IBT 34128</strain>
    </source>
</reference>
<dbReference type="EC" id="3.4.19.12" evidence="2"/>
<sequence>MVVPYRAKGVPSDNAEFGHSDVAITLTCLSYYYEGLTLGQLLGCFTRLGKENDPSIIFQNWISRCAHELPDGLRAFTGVNIEDSRAFENLIYPLLRFQREVINFYLSQSVFPKAAKEFPRKLTTSAWDIPSQSGKQRTTGFSGTNDNRFLLPHSIHQCDLPQLLHNNAMVLGLLLRENNRQCVLAQDENGGHLNVDQLLETICRDCNARVLIDVGAQILEYRNQSVAQRWLSMTSESEIEAAIFFNNEDEVMVVDRQGHIEPLFSSLFRQRMNACLVFLDQEHSRGVDLKLPCDARAAVILGPRLTKDPLVQGLFIPPKYGYIESASNIKVACNRMRKLDKNQSVVFLVPPEVSHSMQALFNTESLEGFTSVHVLQWTMTQTCLSLDNLRPLWINHGLQYHRRMQLWRSLTSQHNFRPGILTRVQEPEARTLAELYAPWARPPTSSAQSNPGWDIDNPQVKDLLEGRKLATDLGISYCSLHEEQEREVECEVEREQQMYRPPPHLPREHILDENVKHFANFGKAKSGGSSTAIQRAFMSMQNTSVGDTTFPHCLGSQLWVTKDFIATVQLKKRDMNDEFMKPVNWVLSSIYSDDMVIVSQHEANELLPVIRKSPYSRLHLYRPRTTNTMQSFRNLDLFTTGAGAANYQPPEDAARDLELFAGSLYFVSFEDYKRFRSFLGLATDDVDKILEENLSNDGFVDEWIRRVMEWPVFSPFVDNPLPFLRVLMDIRTRGHKYERTHMGSIVGARPLTKDNF</sequence>
<keyword evidence="6" id="KW-0788">Thiol protease</keyword>
<keyword evidence="5" id="KW-0378">Hydrolase</keyword>
<keyword evidence="9" id="KW-1185">Reference proteome</keyword>
<dbReference type="GO" id="GO:0006508">
    <property type="term" value="P:proteolysis"/>
    <property type="evidence" value="ECO:0007669"/>
    <property type="project" value="UniProtKB-KW"/>
</dbReference>
<dbReference type="PANTHER" id="PTHR13367">
    <property type="entry name" value="UBIQUITIN THIOESTERASE"/>
    <property type="match status" value="1"/>
</dbReference>
<protein>
    <recommendedName>
        <fullName evidence="2">ubiquitinyl hydrolase 1</fullName>
        <ecNumber evidence="2">3.4.19.12</ecNumber>
    </recommendedName>
</protein>
<evidence type="ECO:0000256" key="5">
    <source>
        <dbReference type="ARBA" id="ARBA00022801"/>
    </source>
</evidence>
<dbReference type="PANTHER" id="PTHR13367:SF34">
    <property type="match status" value="1"/>
</dbReference>
<feature type="domain" description="DUF3645" evidence="7">
    <location>
        <begin position="2"/>
        <end position="27"/>
    </location>
</feature>
<comment type="caution">
    <text evidence="8">The sequence shown here is derived from an EMBL/GenBank/DDBJ whole genome shotgun (WGS) entry which is preliminary data.</text>
</comment>
<dbReference type="GO" id="GO:0004843">
    <property type="term" value="F:cysteine-type deubiquitinase activity"/>
    <property type="evidence" value="ECO:0007669"/>
    <property type="project" value="UniProtKB-EC"/>
</dbReference>
<evidence type="ECO:0000313" key="9">
    <source>
        <dbReference type="Proteomes" id="UP001141434"/>
    </source>
</evidence>
<evidence type="ECO:0000256" key="2">
    <source>
        <dbReference type="ARBA" id="ARBA00012759"/>
    </source>
</evidence>
<dbReference type="EMBL" id="JAPMSZ010000004">
    <property type="protein sequence ID" value="KAJ5105691.1"/>
    <property type="molecule type" value="Genomic_DNA"/>
</dbReference>
<reference evidence="8" key="2">
    <citation type="journal article" date="2023" name="IMA Fungus">
        <title>Comparative genomic study of the Penicillium genus elucidates a diverse pangenome and 15 lateral gene transfer events.</title>
        <authorList>
            <person name="Petersen C."/>
            <person name="Sorensen T."/>
            <person name="Nielsen M.R."/>
            <person name="Sondergaard T.E."/>
            <person name="Sorensen J.L."/>
            <person name="Fitzpatrick D.A."/>
            <person name="Frisvad J.C."/>
            <person name="Nielsen K.L."/>
        </authorList>
    </citation>
    <scope>NUCLEOTIDE SEQUENCE</scope>
    <source>
        <strain evidence="8">IBT 34128</strain>
    </source>
</reference>
<dbReference type="GeneID" id="81392788"/>
<evidence type="ECO:0000313" key="8">
    <source>
        <dbReference type="EMBL" id="KAJ5105691.1"/>
    </source>
</evidence>
<dbReference type="RefSeq" id="XP_056514687.1">
    <property type="nucleotide sequence ID" value="XM_056653620.1"/>
</dbReference>
<proteinExistence type="predicted"/>
<gene>
    <name evidence="8" type="ORF">NUU61_003038</name>
</gene>
<evidence type="ECO:0000256" key="1">
    <source>
        <dbReference type="ARBA" id="ARBA00000707"/>
    </source>
</evidence>
<keyword evidence="4" id="KW-0833">Ubl conjugation pathway</keyword>
<evidence type="ECO:0000259" key="7">
    <source>
        <dbReference type="Pfam" id="PF12359"/>
    </source>
</evidence>
<evidence type="ECO:0000256" key="4">
    <source>
        <dbReference type="ARBA" id="ARBA00022786"/>
    </source>
</evidence>
<organism evidence="8 9">
    <name type="scientific">Penicillium alfredii</name>
    <dbReference type="NCBI Taxonomy" id="1506179"/>
    <lineage>
        <taxon>Eukaryota</taxon>
        <taxon>Fungi</taxon>
        <taxon>Dikarya</taxon>
        <taxon>Ascomycota</taxon>
        <taxon>Pezizomycotina</taxon>
        <taxon>Eurotiomycetes</taxon>
        <taxon>Eurotiomycetidae</taxon>
        <taxon>Eurotiales</taxon>
        <taxon>Aspergillaceae</taxon>
        <taxon>Penicillium</taxon>
    </lineage>
</organism>
<evidence type="ECO:0000256" key="3">
    <source>
        <dbReference type="ARBA" id="ARBA00022670"/>
    </source>
</evidence>
<keyword evidence="3" id="KW-0645">Protease</keyword>
<evidence type="ECO:0000256" key="6">
    <source>
        <dbReference type="ARBA" id="ARBA00022807"/>
    </source>
</evidence>
<name>A0A9W9KH49_9EURO</name>
<accession>A0A9W9KH49</accession>
<dbReference type="InterPro" id="IPR051346">
    <property type="entry name" value="OTU_Deubiquitinase"/>
</dbReference>
<dbReference type="AlphaFoldDB" id="A0A9W9KH49"/>
<dbReference type="Pfam" id="PF12359">
    <property type="entry name" value="DUF3645"/>
    <property type="match status" value="1"/>
</dbReference>
<dbReference type="OrthoDB" id="4272253at2759"/>
<dbReference type="Proteomes" id="UP001141434">
    <property type="component" value="Unassembled WGS sequence"/>
</dbReference>